<evidence type="ECO:0000256" key="7">
    <source>
        <dbReference type="ARBA" id="ARBA00022801"/>
    </source>
</evidence>
<dbReference type="NCBIfam" id="TIGR00504">
    <property type="entry name" value="pyro_pdase"/>
    <property type="match status" value="1"/>
</dbReference>
<dbReference type="InterPro" id="IPR000816">
    <property type="entry name" value="Peptidase_C15"/>
</dbReference>
<keyword evidence="11" id="KW-1185">Reference proteome</keyword>
<evidence type="ECO:0000256" key="6">
    <source>
        <dbReference type="ARBA" id="ARBA00022670"/>
    </source>
</evidence>
<protein>
    <recommendedName>
        <fullName evidence="9">Pyroglutamyl-peptidase I</fullName>
        <ecNumber evidence="9">3.4.19.3</ecNumber>
    </recommendedName>
</protein>
<dbReference type="PRINTS" id="PR00706">
    <property type="entry name" value="PYROGLUPTASE"/>
</dbReference>
<dbReference type="EMBL" id="STFG01000018">
    <property type="protein sequence ID" value="THT98741.1"/>
    <property type="molecule type" value="Genomic_DNA"/>
</dbReference>
<comment type="similarity">
    <text evidence="4">Belongs to the peptidase C15 family.</text>
</comment>
<dbReference type="Proteomes" id="UP000308917">
    <property type="component" value="Unassembled WGS sequence"/>
</dbReference>
<dbReference type="SUPFAM" id="SSF53182">
    <property type="entry name" value="Pyrrolidone carboxyl peptidase (pyroglutamate aminopeptidase)"/>
    <property type="match status" value="1"/>
</dbReference>
<dbReference type="PANTHER" id="PTHR23402:SF1">
    <property type="entry name" value="PYROGLUTAMYL-PEPTIDASE I"/>
    <property type="match status" value="1"/>
</dbReference>
<dbReference type="NCBIfam" id="NF009676">
    <property type="entry name" value="PRK13197.1"/>
    <property type="match status" value="1"/>
</dbReference>
<reference evidence="10 11" key="1">
    <citation type="journal article" date="2015" name="Antonie Van Leeuwenhoek">
        <title>Lampropedia puyangensis sp. nov., isolated from symptomatic bark of Populus ? euramericana canker and emended description of Lampropedia hyalina (Ehrenberg 1832) Lee et al. 2004.</title>
        <authorList>
            <person name="Li Y."/>
            <person name="Wang T."/>
            <person name="Piao C.G."/>
            <person name="Wang L.F."/>
            <person name="Tian G.Z."/>
            <person name="Zhu T.H."/>
            <person name="Guo M.W."/>
        </authorList>
    </citation>
    <scope>NUCLEOTIDE SEQUENCE [LARGE SCALE GENOMIC DNA]</scope>
    <source>
        <strain evidence="10 11">2-bin</strain>
    </source>
</reference>
<dbReference type="InterPro" id="IPR016125">
    <property type="entry name" value="Peptidase_C15-like"/>
</dbReference>
<sequence>MSLPVSTAPVLVTGFEPFAGAASNPSWRVAQALHGHNIGGIAIVAACLPTAFGQSLVRLRALLDNYQPQMLVCLGLAGGRSAICIERIAINLIDARIPDNEGEQPIDVPVVAGAVAAYFSTLPIKTMCRAIRALGIPSEISHSAGTFVCNQVMYGGLHMAHASGKGMRAGFIHLPWATGEGVPSLDDNMMVAAIEEAIAVALECPCDVREVGGSIY</sequence>
<dbReference type="OrthoDB" id="9779738at2"/>
<evidence type="ECO:0000256" key="3">
    <source>
        <dbReference type="ARBA" id="ARBA00004496"/>
    </source>
</evidence>
<dbReference type="FunFam" id="3.40.630.20:FF:000001">
    <property type="entry name" value="Pyrrolidone-carboxylate peptidase"/>
    <property type="match status" value="1"/>
</dbReference>
<dbReference type="InterPro" id="IPR036440">
    <property type="entry name" value="Peptidase_C15-like_sf"/>
</dbReference>
<keyword evidence="6" id="KW-0645">Protease</keyword>
<keyword evidence="8" id="KW-0788">Thiol protease</keyword>
<organism evidence="10 11">
    <name type="scientific">Lampropedia puyangensis</name>
    <dbReference type="NCBI Taxonomy" id="1330072"/>
    <lineage>
        <taxon>Bacteria</taxon>
        <taxon>Pseudomonadati</taxon>
        <taxon>Pseudomonadota</taxon>
        <taxon>Betaproteobacteria</taxon>
        <taxon>Burkholderiales</taxon>
        <taxon>Comamonadaceae</taxon>
        <taxon>Lampropedia</taxon>
    </lineage>
</organism>
<gene>
    <name evidence="10" type="primary">pcp</name>
    <name evidence="10" type="ORF">E9531_13775</name>
</gene>
<dbReference type="GO" id="GO:0005829">
    <property type="term" value="C:cytosol"/>
    <property type="evidence" value="ECO:0007669"/>
    <property type="project" value="InterPro"/>
</dbReference>
<comment type="subcellular location">
    <subcellularLocation>
        <location evidence="3">Cytoplasm</location>
    </subcellularLocation>
</comment>
<comment type="function">
    <text evidence="2">Removes 5-oxoproline from various penultimate amino acid residues except L-proline.</text>
</comment>
<dbReference type="InterPro" id="IPR033694">
    <property type="entry name" value="PGPEP1_Cys_AS"/>
</dbReference>
<comment type="caution">
    <text evidence="10">The sequence shown here is derived from an EMBL/GenBank/DDBJ whole genome shotgun (WGS) entry which is preliminary data.</text>
</comment>
<evidence type="ECO:0000256" key="1">
    <source>
        <dbReference type="ARBA" id="ARBA00001770"/>
    </source>
</evidence>
<dbReference type="CDD" id="cd00501">
    <property type="entry name" value="Peptidase_C15"/>
    <property type="match status" value="1"/>
</dbReference>
<dbReference type="GO" id="GO:0006508">
    <property type="term" value="P:proteolysis"/>
    <property type="evidence" value="ECO:0007669"/>
    <property type="project" value="UniProtKB-KW"/>
</dbReference>
<proteinExistence type="inferred from homology"/>
<feature type="active site" evidence="9">
    <location>
        <position position="149"/>
    </location>
</feature>
<dbReference type="PANTHER" id="PTHR23402">
    <property type="entry name" value="PROTEASE FAMILY C15 PYROGLUTAMYL-PEPTIDASE I-RELATED"/>
    <property type="match status" value="1"/>
</dbReference>
<dbReference type="GO" id="GO:0016920">
    <property type="term" value="F:pyroglutamyl-peptidase activity"/>
    <property type="evidence" value="ECO:0007669"/>
    <property type="project" value="UniProtKB-EC"/>
</dbReference>
<comment type="catalytic activity">
    <reaction evidence="1 9">
        <text>Release of an N-terminal pyroglutamyl group from a polypeptide, the second amino acid generally not being Pro.</text>
        <dbReference type="EC" id="3.4.19.3"/>
    </reaction>
</comment>
<name>A0A4S8F0X5_9BURK</name>
<evidence type="ECO:0000256" key="5">
    <source>
        <dbReference type="ARBA" id="ARBA00022490"/>
    </source>
</evidence>
<accession>A0A4S8F0X5</accession>
<evidence type="ECO:0000256" key="8">
    <source>
        <dbReference type="ARBA" id="ARBA00022807"/>
    </source>
</evidence>
<dbReference type="PIRSF" id="PIRSF015592">
    <property type="entry name" value="Prld-crbxl_pptds"/>
    <property type="match status" value="1"/>
</dbReference>
<keyword evidence="5" id="KW-0963">Cytoplasm</keyword>
<dbReference type="AlphaFoldDB" id="A0A4S8F0X5"/>
<dbReference type="EC" id="3.4.19.3" evidence="9"/>
<dbReference type="RefSeq" id="WP_136574348.1">
    <property type="nucleotide sequence ID" value="NZ_STFG01000018.1"/>
</dbReference>
<keyword evidence="7 10" id="KW-0378">Hydrolase</keyword>
<dbReference type="PROSITE" id="PS01334">
    <property type="entry name" value="PYRASE_CYS"/>
    <property type="match status" value="1"/>
</dbReference>
<dbReference type="Gene3D" id="3.40.630.20">
    <property type="entry name" value="Peptidase C15, pyroglutamyl peptidase I-like"/>
    <property type="match status" value="1"/>
</dbReference>
<evidence type="ECO:0000313" key="10">
    <source>
        <dbReference type="EMBL" id="THT98741.1"/>
    </source>
</evidence>
<evidence type="ECO:0000256" key="4">
    <source>
        <dbReference type="ARBA" id="ARBA00006641"/>
    </source>
</evidence>
<dbReference type="InterPro" id="IPR029762">
    <property type="entry name" value="PGP-I_bact-type"/>
</dbReference>
<evidence type="ECO:0000313" key="11">
    <source>
        <dbReference type="Proteomes" id="UP000308917"/>
    </source>
</evidence>
<dbReference type="Pfam" id="PF01470">
    <property type="entry name" value="Peptidase_C15"/>
    <property type="match status" value="1"/>
</dbReference>
<evidence type="ECO:0000256" key="2">
    <source>
        <dbReference type="ARBA" id="ARBA00002280"/>
    </source>
</evidence>
<evidence type="ECO:0000256" key="9">
    <source>
        <dbReference type="PROSITE-ProRule" id="PRU10077"/>
    </source>
</evidence>